<dbReference type="AlphaFoldDB" id="A0AAF0CGB8"/>
<name>A0AAF0CGB8_9PROT</name>
<evidence type="ECO:0000313" key="1">
    <source>
        <dbReference type="EMBL" id="WDI32189.1"/>
    </source>
</evidence>
<dbReference type="EMBL" id="CP118166">
    <property type="protein sequence ID" value="WDI32189.1"/>
    <property type="molecule type" value="Genomic_DNA"/>
</dbReference>
<dbReference type="PROSITE" id="PS51257">
    <property type="entry name" value="PROKAR_LIPOPROTEIN"/>
    <property type="match status" value="1"/>
</dbReference>
<accession>A0AAF0CGB8</accession>
<reference evidence="1" key="1">
    <citation type="submission" date="2023-02" db="EMBL/GenBank/DDBJ databases">
        <title>Genome sequence of Hyphococcus flavus.</title>
        <authorList>
            <person name="Rong J.-C."/>
            <person name="Zhao Q."/>
            <person name="Yi M."/>
            <person name="Wu J.-Y."/>
        </authorList>
    </citation>
    <scope>NUCLEOTIDE SEQUENCE</scope>
    <source>
        <strain evidence="1">MCCC 1K03223</strain>
    </source>
</reference>
<dbReference type="SUPFAM" id="SSF53955">
    <property type="entry name" value="Lysozyme-like"/>
    <property type="match status" value="1"/>
</dbReference>
<protein>
    <submittedName>
        <fullName evidence="1">Uncharacterized protein</fullName>
    </submittedName>
</protein>
<dbReference type="RefSeq" id="WP_274494090.1">
    <property type="nucleotide sequence ID" value="NZ_CP118166.1"/>
</dbReference>
<sequence length="210" mass="22235">MLNNALKISAITLCAAGLGACGTTSGAPGGGSSGGGTPPSSYVGDVDDFYDALAQRESSGNASVENSYGYLGLYQMGEPAMMDAQWYDETAPSETSANDWIGSWLTRAQNNSVYSKNDYLNRPGAQDVAVRQYHDRVAVYISALDLLRFEGDIINGVEITRSGLLAACHLLGCGTVEDYLEAPGSGTPADAYGTTIEEYLSLFANYETDF</sequence>
<gene>
    <name evidence="1" type="ORF">PUV54_03155</name>
</gene>
<keyword evidence="2" id="KW-1185">Reference proteome</keyword>
<evidence type="ECO:0000313" key="2">
    <source>
        <dbReference type="Proteomes" id="UP001214043"/>
    </source>
</evidence>
<dbReference type="KEGG" id="hfl:PUV54_03155"/>
<organism evidence="1 2">
    <name type="scientific">Hyphococcus flavus</name>
    <dbReference type="NCBI Taxonomy" id="1866326"/>
    <lineage>
        <taxon>Bacteria</taxon>
        <taxon>Pseudomonadati</taxon>
        <taxon>Pseudomonadota</taxon>
        <taxon>Alphaproteobacteria</taxon>
        <taxon>Parvularculales</taxon>
        <taxon>Parvularculaceae</taxon>
        <taxon>Hyphococcus</taxon>
    </lineage>
</organism>
<dbReference type="Proteomes" id="UP001214043">
    <property type="component" value="Chromosome"/>
</dbReference>
<dbReference type="InterPro" id="IPR023346">
    <property type="entry name" value="Lysozyme-like_dom_sf"/>
</dbReference>
<proteinExistence type="predicted"/>